<accession>A0A150FS67</accession>
<keyword evidence="4 7" id="KW-1133">Transmembrane helix</keyword>
<evidence type="ECO:0000313" key="10">
    <source>
        <dbReference type="Proteomes" id="UP000092605"/>
    </source>
</evidence>
<dbReference type="Pfam" id="PF00209">
    <property type="entry name" value="SNF"/>
    <property type="match status" value="2"/>
</dbReference>
<dbReference type="Proteomes" id="UP000092605">
    <property type="component" value="Unassembled WGS sequence"/>
</dbReference>
<evidence type="ECO:0000256" key="6">
    <source>
        <dbReference type="RuleBase" id="RU003732"/>
    </source>
</evidence>
<keyword evidence="3 6" id="KW-0812">Transmembrane</keyword>
<dbReference type="PROSITE" id="PS00610">
    <property type="entry name" value="NA_NEUROTRAN_SYMP_1"/>
    <property type="match status" value="1"/>
</dbReference>
<keyword evidence="2 6" id="KW-0813">Transport</keyword>
<dbReference type="OrthoDB" id="9762833at2"/>
<sequence length="528" mass="57433">MGEKRENWGSKIGLILAMAGNAIGLGNFWRFPYQAASNGGGAFMIPYFAALIMLGLPLMLVEWNLGRYGGKYGHGTLGPMVYLQAREGTKPRKAAVIGALAGMLAFGVTLLVNSYYNHIIGWTLGYSFLSLTGGYMDSAKSTGEIFVGYIQNPAMVFTFWIIALLGLALAVMRGVQKGIEAWAKLMMPVLYVFGIILAIRSLTLGSPVNPDWSSLKGLNFVWNPDFSKLNWTAALAAAGQIFFTLSLGMGIICNYASYLKPEDDVVVSSIATISLNEFAEIVLGSTIVIPIAYAFLGPDGVGAGVGLSFIALPNVFRAMAGGQLFGSLWFLLLFFAGFTSAIAMYNYLTALVEEDLGIERKKASWIIFIAYIIVGLPVGLEPILTKTAELVYLTEVDNWVGSYLLLVLGLIEIIVAAFLMGDRSLVEINKGGIWQVPTWFFNTFVKGIAPLALVIVLIFSTKTYMEAGYFNIVPSFVEGMPQLVPWVQAARLVIALVLVAGFIQSYTSIKNKYKDELSQNKIITRVEG</sequence>
<dbReference type="STRING" id="1121328.JWYL7_1524"/>
<evidence type="ECO:0000256" key="2">
    <source>
        <dbReference type="ARBA" id="ARBA00022448"/>
    </source>
</evidence>
<dbReference type="PATRIC" id="fig|1121328.3.peg.1535"/>
<name>A0A150FS67_CLOPD</name>
<dbReference type="SUPFAM" id="SSF161070">
    <property type="entry name" value="SNF-like"/>
    <property type="match status" value="1"/>
</dbReference>
<dbReference type="GO" id="GO:0016020">
    <property type="term" value="C:membrane"/>
    <property type="evidence" value="ECO:0007669"/>
    <property type="project" value="UniProtKB-SubCell"/>
</dbReference>
<evidence type="ECO:0000313" key="8">
    <source>
        <dbReference type="EMBL" id="KXZ40449.1"/>
    </source>
</evidence>
<dbReference type="AlphaFoldDB" id="A0A150FS67"/>
<dbReference type="Proteomes" id="UP000323392">
    <property type="component" value="Unassembled WGS sequence"/>
</dbReference>
<feature type="transmembrane region" description="Helical" evidence="7">
    <location>
        <begin position="400"/>
        <end position="419"/>
    </location>
</feature>
<organism evidence="8 10">
    <name type="scientific">Alkalithermobacter thermoalcaliphilus JW-YL-7 = DSM 7308</name>
    <dbReference type="NCBI Taxonomy" id="1121328"/>
    <lineage>
        <taxon>Bacteria</taxon>
        <taxon>Bacillati</taxon>
        <taxon>Bacillota</taxon>
        <taxon>Clostridia</taxon>
        <taxon>Peptostreptococcales</taxon>
        <taxon>Tepidibacteraceae</taxon>
        <taxon>Alkalithermobacter</taxon>
    </lineage>
</organism>
<comment type="subcellular location">
    <subcellularLocation>
        <location evidence="1">Membrane</location>
        <topology evidence="1">Multi-pass membrane protein</topology>
    </subcellularLocation>
</comment>
<feature type="transmembrane region" description="Helical" evidence="7">
    <location>
        <begin position="439"/>
        <end position="459"/>
    </location>
</feature>
<protein>
    <recommendedName>
        <fullName evidence="6">Transporter</fullName>
    </recommendedName>
</protein>
<evidence type="ECO:0000256" key="3">
    <source>
        <dbReference type="ARBA" id="ARBA00022692"/>
    </source>
</evidence>
<keyword evidence="6" id="KW-0769">Symport</keyword>
<comment type="caution">
    <text evidence="8">The sequence shown here is derived from an EMBL/GenBank/DDBJ whole genome shotgun (WGS) entry which is preliminary data.</text>
</comment>
<dbReference type="PANTHER" id="PTHR42948:SF1">
    <property type="entry name" value="TRANSPORTER"/>
    <property type="match status" value="1"/>
</dbReference>
<dbReference type="InterPro" id="IPR000175">
    <property type="entry name" value="Na/ntran_symport"/>
</dbReference>
<dbReference type="EMBL" id="FRBG01000030">
    <property type="protein sequence ID" value="SHL38253.1"/>
    <property type="molecule type" value="Genomic_DNA"/>
</dbReference>
<dbReference type="GO" id="GO:0015293">
    <property type="term" value="F:symporter activity"/>
    <property type="evidence" value="ECO:0007669"/>
    <property type="project" value="UniProtKB-KW"/>
</dbReference>
<reference evidence="9 11" key="2">
    <citation type="submission" date="2016-11" db="EMBL/GenBank/DDBJ databases">
        <authorList>
            <person name="Varghese N."/>
            <person name="Submissions S."/>
        </authorList>
    </citation>
    <scope>NUCLEOTIDE SEQUENCE [LARGE SCALE GENOMIC DNA]</scope>
    <source>
        <strain evidence="9 11">DSM 7308</strain>
    </source>
</reference>
<evidence type="ECO:0000313" key="9">
    <source>
        <dbReference type="EMBL" id="SHL38253.1"/>
    </source>
</evidence>
<evidence type="ECO:0000256" key="1">
    <source>
        <dbReference type="ARBA" id="ARBA00004141"/>
    </source>
</evidence>
<gene>
    <name evidence="8" type="ORF">JWYL7_1524</name>
    <name evidence="9" type="ORF">SAMN05661008_01961</name>
</gene>
<feature type="transmembrane region" description="Helical" evidence="7">
    <location>
        <begin position="187"/>
        <end position="209"/>
    </location>
</feature>
<dbReference type="RefSeq" id="WP_066071329.1">
    <property type="nucleotide sequence ID" value="NZ_FRBG01000030.1"/>
</dbReference>
<feature type="transmembrane region" description="Helical" evidence="7">
    <location>
        <begin position="94"/>
        <end position="116"/>
    </location>
</feature>
<dbReference type="PANTHER" id="PTHR42948">
    <property type="entry name" value="TRANSPORTER"/>
    <property type="match status" value="1"/>
</dbReference>
<feature type="transmembrane region" description="Helical" evidence="7">
    <location>
        <begin position="483"/>
        <end position="503"/>
    </location>
</feature>
<keyword evidence="11" id="KW-1185">Reference proteome</keyword>
<feature type="transmembrane region" description="Helical" evidence="7">
    <location>
        <begin position="12"/>
        <end position="29"/>
    </location>
</feature>
<dbReference type="NCBIfam" id="NF037979">
    <property type="entry name" value="Na_transp"/>
    <property type="match status" value="1"/>
</dbReference>
<reference evidence="8 10" key="1">
    <citation type="submission" date="2016-02" db="EMBL/GenBank/DDBJ databases">
        <title>Draft genome sequence for Clostridium paradoxum JW-YL-7.</title>
        <authorList>
            <person name="Utturkar S.M."/>
            <person name="Lancaster A."/>
            <person name="Poole F.L."/>
            <person name="Adams M.W."/>
            <person name="Brown S.D."/>
        </authorList>
    </citation>
    <scope>NUCLEOTIDE SEQUENCE [LARGE SCALE GENOMIC DNA]</scope>
    <source>
        <strain evidence="8 10">JW-YL-7</strain>
    </source>
</reference>
<comment type="similarity">
    <text evidence="6">Belongs to the sodium:neurotransmitter symporter (SNF) (TC 2.A.22) family.</text>
</comment>
<keyword evidence="5 7" id="KW-0472">Membrane</keyword>
<dbReference type="PRINTS" id="PR00176">
    <property type="entry name" value="NANEUSMPORT"/>
</dbReference>
<evidence type="ECO:0000256" key="5">
    <source>
        <dbReference type="ARBA" id="ARBA00023136"/>
    </source>
</evidence>
<feature type="transmembrane region" description="Helical" evidence="7">
    <location>
        <begin position="229"/>
        <end position="257"/>
    </location>
</feature>
<feature type="transmembrane region" description="Helical" evidence="7">
    <location>
        <begin position="154"/>
        <end position="175"/>
    </location>
</feature>
<dbReference type="InterPro" id="IPR037272">
    <property type="entry name" value="SNS_sf"/>
</dbReference>
<feature type="transmembrane region" description="Helical" evidence="7">
    <location>
        <begin position="363"/>
        <end position="380"/>
    </location>
</feature>
<evidence type="ECO:0000256" key="7">
    <source>
        <dbReference type="SAM" id="Phobius"/>
    </source>
</evidence>
<feature type="transmembrane region" description="Helical" evidence="7">
    <location>
        <begin position="41"/>
        <end position="61"/>
    </location>
</feature>
<evidence type="ECO:0000256" key="4">
    <source>
        <dbReference type="ARBA" id="ARBA00022989"/>
    </source>
</evidence>
<proteinExistence type="inferred from homology"/>
<dbReference type="EMBL" id="LSFY01000001">
    <property type="protein sequence ID" value="KXZ40449.1"/>
    <property type="molecule type" value="Genomic_DNA"/>
</dbReference>
<dbReference type="PROSITE" id="PS50267">
    <property type="entry name" value="NA_NEUROTRAN_SYMP_3"/>
    <property type="match status" value="1"/>
</dbReference>
<dbReference type="CDD" id="cd10333">
    <property type="entry name" value="LeuT-like_sbd"/>
    <property type="match status" value="1"/>
</dbReference>
<evidence type="ECO:0000313" key="11">
    <source>
        <dbReference type="Proteomes" id="UP000323392"/>
    </source>
</evidence>
<feature type="transmembrane region" description="Helical" evidence="7">
    <location>
        <begin position="328"/>
        <end position="351"/>
    </location>
</feature>